<accession>A0A501XMQ7</accession>
<dbReference type="InterPro" id="IPR013424">
    <property type="entry name" value="Ice-binding_C"/>
</dbReference>
<dbReference type="AlphaFoldDB" id="A0A501XMQ7"/>
<reference evidence="2 3" key="1">
    <citation type="submission" date="2019-06" db="EMBL/GenBank/DDBJ databases">
        <authorList>
            <person name="Lee I."/>
            <person name="Jang G.I."/>
            <person name="Hwang C.Y."/>
        </authorList>
    </citation>
    <scope>NUCLEOTIDE SEQUENCE [LARGE SCALE GENOMIC DNA]</scope>
    <source>
        <strain evidence="2 3">PAMC 28131</strain>
    </source>
</reference>
<name>A0A501XMQ7_9SPHN</name>
<protein>
    <submittedName>
        <fullName evidence="2">PEP-CTERM sorting domain-containing protein</fullName>
    </submittedName>
</protein>
<feature type="domain" description="Ice-binding protein C-terminal" evidence="1">
    <location>
        <begin position="141"/>
        <end position="165"/>
    </location>
</feature>
<proteinExistence type="predicted"/>
<dbReference type="SUPFAM" id="SSF50494">
    <property type="entry name" value="Trypsin-like serine proteases"/>
    <property type="match status" value="1"/>
</dbReference>
<dbReference type="Pfam" id="PF07589">
    <property type="entry name" value="PEP-CTERM"/>
    <property type="match status" value="1"/>
</dbReference>
<evidence type="ECO:0000313" key="2">
    <source>
        <dbReference type="EMBL" id="TPE61417.1"/>
    </source>
</evidence>
<evidence type="ECO:0000313" key="3">
    <source>
        <dbReference type="Proteomes" id="UP000319897"/>
    </source>
</evidence>
<gene>
    <name evidence="2" type="ORF">FJQ54_08590</name>
</gene>
<organism evidence="2 3">
    <name type="scientific">Sandaracinobacter neustonicus</name>
    <dbReference type="NCBI Taxonomy" id="1715348"/>
    <lineage>
        <taxon>Bacteria</taxon>
        <taxon>Pseudomonadati</taxon>
        <taxon>Pseudomonadota</taxon>
        <taxon>Alphaproteobacteria</taxon>
        <taxon>Sphingomonadales</taxon>
        <taxon>Sphingosinicellaceae</taxon>
        <taxon>Sandaracinobacter</taxon>
    </lineage>
</organism>
<comment type="caution">
    <text evidence="2">The sequence shown here is derived from an EMBL/GenBank/DDBJ whole genome shotgun (WGS) entry which is preliminary data.</text>
</comment>
<evidence type="ECO:0000259" key="1">
    <source>
        <dbReference type="Pfam" id="PF07589"/>
    </source>
</evidence>
<dbReference type="NCBIfam" id="TIGR02595">
    <property type="entry name" value="PEP_CTERM"/>
    <property type="match status" value="1"/>
</dbReference>
<keyword evidence="3" id="KW-1185">Reference proteome</keyword>
<dbReference type="InterPro" id="IPR009003">
    <property type="entry name" value="Peptidase_S1_PA"/>
</dbReference>
<dbReference type="EMBL" id="VFSU01000023">
    <property type="protein sequence ID" value="TPE61417.1"/>
    <property type="molecule type" value="Genomic_DNA"/>
</dbReference>
<dbReference type="Proteomes" id="UP000319897">
    <property type="component" value="Unassembled WGS sequence"/>
</dbReference>
<sequence>MRQGENIYDYALGDPIWGGFWDGFFGEADVTHSWLSDFDNFSPVIIGGNLYVGNDQGCIVGIVLTDTLFGCTPMTGLEVGVAGGDSGGPGFLNGKIASVNSYGLTFGSELGDIDDELNSSFGEYSGYVPVYAHKDWLKSVVPEPATWAMMITGFGLVGTMMRRRRSALAA</sequence>
<dbReference type="OrthoDB" id="9813836at2"/>
<dbReference type="NCBIfam" id="NF035944">
    <property type="entry name" value="PEPxxWA-CTERM"/>
    <property type="match status" value="1"/>
</dbReference>